<keyword evidence="2 12" id="KW-0639">Primosome</keyword>
<dbReference type="InterPro" id="IPR016136">
    <property type="entry name" value="DNA_helicase_N/primase_C"/>
</dbReference>
<dbReference type="PIRSF" id="PIRSF002811">
    <property type="entry name" value="DnaG"/>
    <property type="match status" value="1"/>
</dbReference>
<evidence type="ECO:0000256" key="7">
    <source>
        <dbReference type="ARBA" id="ARBA00022771"/>
    </source>
</evidence>
<dbReference type="RefSeq" id="WP_041069782.1">
    <property type="nucleotide sequence ID" value="NZ_AP010872.1"/>
</dbReference>
<dbReference type="Pfam" id="PF08275">
    <property type="entry name" value="DNAG_N"/>
    <property type="match status" value="1"/>
</dbReference>
<evidence type="ECO:0000259" key="15">
    <source>
        <dbReference type="PROSITE" id="PS50880"/>
    </source>
</evidence>
<evidence type="ECO:0000256" key="4">
    <source>
        <dbReference type="ARBA" id="ARBA00022695"/>
    </source>
</evidence>
<evidence type="ECO:0000256" key="12">
    <source>
        <dbReference type="HAMAP-Rule" id="MF_00974"/>
    </source>
</evidence>
<dbReference type="GO" id="GO:0008270">
    <property type="term" value="F:zinc ion binding"/>
    <property type="evidence" value="ECO:0007669"/>
    <property type="project" value="UniProtKB-UniRule"/>
</dbReference>
<evidence type="ECO:0000256" key="3">
    <source>
        <dbReference type="ARBA" id="ARBA00022679"/>
    </source>
</evidence>
<dbReference type="InterPro" id="IPR037068">
    <property type="entry name" value="DNA_primase_core_N_sf"/>
</dbReference>
<comment type="function">
    <text evidence="12 13">RNA polymerase that catalyzes the synthesis of short RNA molecules used as primers for DNA polymerase during DNA replication.</text>
</comment>
<dbReference type="Pfam" id="PF01807">
    <property type="entry name" value="Zn_ribbon_DnaG"/>
    <property type="match status" value="1"/>
</dbReference>
<dbReference type="Gene3D" id="3.90.980.10">
    <property type="entry name" value="DNA primase, catalytic core, N-terminal domain"/>
    <property type="match status" value="1"/>
</dbReference>
<feature type="zinc finger region" description="CHC2-type" evidence="12 14">
    <location>
        <begin position="40"/>
        <end position="64"/>
    </location>
</feature>
<dbReference type="SUPFAM" id="SSF57783">
    <property type="entry name" value="Zinc beta-ribbon"/>
    <property type="match status" value="1"/>
</dbReference>
<dbReference type="SMART" id="SM00400">
    <property type="entry name" value="ZnF_CHCC"/>
    <property type="match status" value="1"/>
</dbReference>
<dbReference type="InterPro" id="IPR006295">
    <property type="entry name" value="DNA_primase_DnaG"/>
</dbReference>
<dbReference type="InterPro" id="IPR034151">
    <property type="entry name" value="TOPRIM_DnaG_bac"/>
</dbReference>
<evidence type="ECO:0000256" key="6">
    <source>
        <dbReference type="ARBA" id="ARBA00022723"/>
    </source>
</evidence>
<dbReference type="SUPFAM" id="SSF56731">
    <property type="entry name" value="DNA primase core"/>
    <property type="match status" value="1"/>
</dbReference>
<reference evidence="16 17" key="1">
    <citation type="journal article" date="2011" name="Genome Biol. Evol.">
        <title>Reductive evolution of bacterial genome in insect gut environment.</title>
        <authorList>
            <person name="Nikoh N."/>
            <person name="Hosokawa T."/>
            <person name="Ohshima K."/>
            <person name="Hattori M."/>
            <person name="Fukatsu T."/>
        </authorList>
    </citation>
    <scope>NUCLEOTIDE SEQUENCE [LARGE SCALE GENOMIC DNA]</scope>
    <source>
        <strain evidence="16 17">Mpkobe</strain>
    </source>
</reference>
<evidence type="ECO:0000256" key="9">
    <source>
        <dbReference type="ARBA" id="ARBA00022842"/>
    </source>
</evidence>
<dbReference type="KEGG" id="icp:ICMP_575"/>
<keyword evidence="8 12" id="KW-0862">Zinc</keyword>
<dbReference type="FunFam" id="3.90.580.10:FF:000001">
    <property type="entry name" value="DNA primase"/>
    <property type="match status" value="1"/>
</dbReference>
<keyword evidence="11 12" id="KW-0804">Transcription</keyword>
<proteinExistence type="inferred from homology"/>
<dbReference type="OrthoDB" id="9803773at2"/>
<dbReference type="Pfam" id="PF13155">
    <property type="entry name" value="Toprim_2"/>
    <property type="match status" value="1"/>
</dbReference>
<evidence type="ECO:0000256" key="14">
    <source>
        <dbReference type="PIRSR" id="PIRSR002811-1"/>
    </source>
</evidence>
<comment type="similarity">
    <text evidence="12 13">Belongs to the DnaG primase family.</text>
</comment>
<dbReference type="Proteomes" id="UP000061704">
    <property type="component" value="Chromosome"/>
</dbReference>
<dbReference type="InterPro" id="IPR030846">
    <property type="entry name" value="DnaG_bac"/>
</dbReference>
<evidence type="ECO:0000313" key="16">
    <source>
        <dbReference type="EMBL" id="BAH83416.1"/>
    </source>
</evidence>
<keyword evidence="7 12" id="KW-0863">Zinc-finger</keyword>
<evidence type="ECO:0000256" key="8">
    <source>
        <dbReference type="ARBA" id="ARBA00022833"/>
    </source>
</evidence>
<dbReference type="Gene3D" id="3.90.580.10">
    <property type="entry name" value="Zinc finger, CHC2-type domain"/>
    <property type="match status" value="1"/>
</dbReference>
<dbReference type="InterPro" id="IPR036977">
    <property type="entry name" value="DNA_primase_Znf_CHC2"/>
</dbReference>
<comment type="subunit">
    <text evidence="12">Monomer. Interacts with DnaB.</text>
</comment>
<dbReference type="InterPro" id="IPR002694">
    <property type="entry name" value="Znf_CHC2"/>
</dbReference>
<dbReference type="CDD" id="cd03364">
    <property type="entry name" value="TOPRIM_DnaG_primases"/>
    <property type="match status" value="1"/>
</dbReference>
<evidence type="ECO:0000256" key="11">
    <source>
        <dbReference type="ARBA" id="ARBA00023163"/>
    </source>
</evidence>
<evidence type="ECO:0000256" key="13">
    <source>
        <dbReference type="PIRNR" id="PIRNR002811"/>
    </source>
</evidence>
<keyword evidence="6 12" id="KW-0479">Metal-binding</keyword>
<dbReference type="SMART" id="SM00766">
    <property type="entry name" value="DnaG_DnaB_bind"/>
    <property type="match status" value="1"/>
</dbReference>
<dbReference type="Gene3D" id="1.10.860.10">
    <property type="entry name" value="DNAb Helicase, Chain A"/>
    <property type="match status" value="1"/>
</dbReference>
<comment type="catalytic activity">
    <reaction evidence="12">
        <text>ssDNA + n NTP = ssDNA/pppN(pN)n-1 hybrid + (n-1) diphosphate.</text>
        <dbReference type="EC" id="2.7.7.101"/>
    </reaction>
</comment>
<comment type="domain">
    <text evidence="12">Contains an N-terminal zinc-binding domain, a central core domain that contains the primase activity, and a C-terminal DnaB-binding domain.</text>
</comment>
<dbReference type="SUPFAM" id="SSF117023">
    <property type="entry name" value="DNA primase DnaG, C-terminal domain"/>
    <property type="match status" value="1"/>
</dbReference>
<dbReference type="Gene3D" id="3.40.1360.10">
    <property type="match status" value="1"/>
</dbReference>
<dbReference type="HOGENOM" id="CLU_013501_5_1_6"/>
<gene>
    <name evidence="12 16" type="primary">dnaG</name>
    <name evidence="16" type="ORF">ICMP_575</name>
</gene>
<dbReference type="Pfam" id="PF10410">
    <property type="entry name" value="DnaB_bind"/>
    <property type="match status" value="1"/>
</dbReference>
<evidence type="ECO:0000256" key="1">
    <source>
        <dbReference type="ARBA" id="ARBA00022478"/>
    </source>
</evidence>
<dbReference type="GO" id="GO:1990077">
    <property type="term" value="C:primosome complex"/>
    <property type="evidence" value="ECO:0007669"/>
    <property type="project" value="UniProtKB-KW"/>
</dbReference>
<dbReference type="SMART" id="SM00493">
    <property type="entry name" value="TOPRIM"/>
    <property type="match status" value="1"/>
</dbReference>
<evidence type="ECO:0000313" key="17">
    <source>
        <dbReference type="Proteomes" id="UP000061704"/>
    </source>
</evidence>
<dbReference type="FunFam" id="3.90.980.10:FF:000001">
    <property type="entry name" value="DNA primase"/>
    <property type="match status" value="1"/>
</dbReference>
<keyword evidence="4 12" id="KW-0548">Nucleotidyltransferase</keyword>
<feature type="domain" description="Toprim" evidence="15">
    <location>
        <begin position="259"/>
        <end position="341"/>
    </location>
</feature>
<dbReference type="FunFam" id="3.40.1360.10:FF:000002">
    <property type="entry name" value="DNA primase"/>
    <property type="match status" value="1"/>
</dbReference>
<comment type="cofactor">
    <cofactor evidence="12 13 14">
        <name>Zn(2+)</name>
        <dbReference type="ChEBI" id="CHEBI:29105"/>
    </cofactor>
    <text evidence="12 13 14">Binds 1 zinc ion per monomer.</text>
</comment>
<dbReference type="GO" id="GO:0006269">
    <property type="term" value="P:DNA replication, synthesis of primer"/>
    <property type="evidence" value="ECO:0007669"/>
    <property type="project" value="UniProtKB-UniRule"/>
</dbReference>
<dbReference type="GO" id="GO:0003899">
    <property type="term" value="F:DNA-directed RNA polymerase activity"/>
    <property type="evidence" value="ECO:0007669"/>
    <property type="project" value="UniProtKB-UniRule"/>
</dbReference>
<dbReference type="Pfam" id="PF08278">
    <property type="entry name" value="DnaG_DnaB_bind"/>
    <property type="match status" value="1"/>
</dbReference>
<evidence type="ECO:0000256" key="5">
    <source>
        <dbReference type="ARBA" id="ARBA00022705"/>
    </source>
</evidence>
<dbReference type="STRING" id="476281.ICMP_575"/>
<dbReference type="InterPro" id="IPR013173">
    <property type="entry name" value="DNA_primase_DnaG_DnaB-bd_dom"/>
</dbReference>
<keyword evidence="3 12" id="KW-0808">Transferase</keyword>
<keyword evidence="9" id="KW-0460">Magnesium</keyword>
<dbReference type="InterPro" id="IPR013264">
    <property type="entry name" value="DNAG_N"/>
</dbReference>
<evidence type="ECO:0000256" key="10">
    <source>
        <dbReference type="ARBA" id="ARBA00023125"/>
    </source>
</evidence>
<dbReference type="InterPro" id="IPR050219">
    <property type="entry name" value="DnaG_primase"/>
</dbReference>
<dbReference type="HAMAP" id="MF_00974">
    <property type="entry name" value="DNA_primase_DnaG"/>
    <property type="match status" value="1"/>
</dbReference>
<keyword evidence="1 12" id="KW-0240">DNA-directed RNA polymerase</keyword>
<dbReference type="GO" id="GO:0003677">
    <property type="term" value="F:DNA binding"/>
    <property type="evidence" value="ECO:0007669"/>
    <property type="project" value="UniProtKB-KW"/>
</dbReference>
<keyword evidence="10 12" id="KW-0238">DNA-binding</keyword>
<dbReference type="EC" id="2.7.7.101" evidence="12"/>
<organism evidence="16 17">
    <name type="scientific">Candidatus Ishikawaella capsulata Mpkobe</name>
    <dbReference type="NCBI Taxonomy" id="476281"/>
    <lineage>
        <taxon>Bacteria</taxon>
        <taxon>Pseudomonadati</taxon>
        <taxon>Pseudomonadota</taxon>
        <taxon>Gammaproteobacteria</taxon>
        <taxon>Enterobacterales</taxon>
        <taxon>Enterobacteriaceae</taxon>
        <taxon>Candidatus Ishikawella</taxon>
    </lineage>
</organism>
<protein>
    <recommendedName>
        <fullName evidence="12 13">DNA primase</fullName>
        <ecNumber evidence="12">2.7.7.101</ecNumber>
    </recommendedName>
</protein>
<dbReference type="Gene3D" id="1.20.50.20">
    <property type="entry name" value="DnaG, RNA polymerase domain, helical bundle"/>
    <property type="match status" value="1"/>
</dbReference>
<evidence type="ECO:0000256" key="2">
    <source>
        <dbReference type="ARBA" id="ARBA00022515"/>
    </source>
</evidence>
<dbReference type="PANTHER" id="PTHR30313:SF2">
    <property type="entry name" value="DNA PRIMASE"/>
    <property type="match status" value="1"/>
</dbReference>
<accession>C5WDL0</accession>
<dbReference type="GO" id="GO:0005737">
    <property type="term" value="C:cytoplasm"/>
    <property type="evidence" value="ECO:0007669"/>
    <property type="project" value="TreeGrafter"/>
</dbReference>
<dbReference type="GO" id="GO:0000428">
    <property type="term" value="C:DNA-directed RNA polymerase complex"/>
    <property type="evidence" value="ECO:0007669"/>
    <property type="project" value="UniProtKB-KW"/>
</dbReference>
<name>C5WDL0_9ENTR</name>
<sequence length="583" mass="67492">MYRRISQVFINDLLACTDIVHVIGNRINLQKKGKNFYACCPFHIEEHASFVVNNEKQFYYCFGCGSRGNAIDFLMHYDRLNFIETIEELAINHGLNIIYEKNIPTDINDTFSRQSFYDLMKKIATYYQYNLNQELAIHARKYINSRGFTKEITNDFMIGYALPGWQNLIKHFAISNKQINLLMKLGMIVKNAQNKLYDIFRDRIIFPIRDKRGRIISFGGRAIRNNIPKYLNSPDSEIFHKRYYLYGLYEINKHHDKKNCLLLVEGYTDVVTLAQFGIHYSVATLGTATTGEQIQLLFRYTDTIICCYDGDNAGYNAAWCTLKKSLSHMKDGRQMRFMFLPKGEDPDSLIRKEGKTAFEVRLKKAIPFCSFMFNRLISQVDLNTVDGKAHFSMLAIPLIIKVPGSMMSIYLRQEFGKKVGILNDSQLDKVIFLNKKINNVISPTIKHTTMRLLIALLLQNPTLSRFVPNLEKLKKINLCGLSLFIDIVKICNENPTSTTAQLIEIYRGTNFMRPLEILASWNHMVVDEAIEKVFQDALTNLYDTVIKHRLEKLIARSRIKILSAKDKHELWSLNQALSKKINI</sequence>
<keyword evidence="5 12" id="KW-0235">DNA replication</keyword>
<dbReference type="EMBL" id="AP010872">
    <property type="protein sequence ID" value="BAH83416.1"/>
    <property type="molecule type" value="Genomic_DNA"/>
</dbReference>
<dbReference type="InterPro" id="IPR019475">
    <property type="entry name" value="DNA_primase_DnaB-bd"/>
</dbReference>
<dbReference type="InterPro" id="IPR006171">
    <property type="entry name" value="TOPRIM_dom"/>
</dbReference>
<dbReference type="PROSITE" id="PS50880">
    <property type="entry name" value="TOPRIM"/>
    <property type="match status" value="1"/>
</dbReference>
<dbReference type="NCBIfam" id="TIGR01391">
    <property type="entry name" value="dnaG"/>
    <property type="match status" value="1"/>
</dbReference>
<dbReference type="PANTHER" id="PTHR30313">
    <property type="entry name" value="DNA PRIMASE"/>
    <property type="match status" value="1"/>
</dbReference>
<dbReference type="AlphaFoldDB" id="C5WDL0"/>
<keyword evidence="17" id="KW-1185">Reference proteome</keyword>